<dbReference type="GO" id="GO:0004620">
    <property type="term" value="F:phospholipase activity"/>
    <property type="evidence" value="ECO:0007669"/>
    <property type="project" value="InterPro"/>
</dbReference>
<name>A0AA36GGR1_CYLNA</name>
<dbReference type="InterPro" id="IPR036514">
    <property type="entry name" value="SGNH_hydro_sf"/>
</dbReference>
<dbReference type="InterPro" id="IPR001087">
    <property type="entry name" value="GDSL"/>
</dbReference>
<dbReference type="PANTHER" id="PTHR21325">
    <property type="entry name" value="PHOSPHOLIPASE B, PLB1"/>
    <property type="match status" value="1"/>
</dbReference>
<sequence>MKQLHSGGESKQAVSKITLEEAGNQSYEAYVKYYTVDCLSKMLFRSKSRFLVIVTIFTIFTVLLMITLQFSSSKAMKSLGGELHCDPEVMKPSPEIPKNVNKLRPADIKVIAAMGDSITIALRSKNFEGQSSAKVYPGNSYIIGGDGTLRDQITVGKVLREFNQNLVGLSHGIDYGNNSGFNVAVGGMTSKDLPRQAAVLIKRMEQAGVSLKEDWKIVSIFIGTNDLGNLKCRRNQDVPIGREEYKVNLIKAISVLRTSLKRTLVSIIPMWNSQILIEAQSIIFEGKRRECGEHSVEKRDALCSEYRKVAYEIQDERMFDSEDFTVVAQGFMDNVVDAFRNRDGAYDTSFYADDTFHLSKYGNAVIGKFLWNSMLEPVGSKSVHGNLGDDSIPLKCPTMDRPYIQTLNNK</sequence>
<evidence type="ECO:0000256" key="1">
    <source>
        <dbReference type="SAM" id="Phobius"/>
    </source>
</evidence>
<reference evidence="2" key="1">
    <citation type="submission" date="2023-07" db="EMBL/GenBank/DDBJ databases">
        <authorList>
            <consortium name="CYATHOMIX"/>
        </authorList>
    </citation>
    <scope>NUCLEOTIDE SEQUENCE</scope>
    <source>
        <strain evidence="2">N/A</strain>
    </source>
</reference>
<organism evidence="2 3">
    <name type="scientific">Cylicocyclus nassatus</name>
    <name type="common">Nematode worm</name>
    <dbReference type="NCBI Taxonomy" id="53992"/>
    <lineage>
        <taxon>Eukaryota</taxon>
        <taxon>Metazoa</taxon>
        <taxon>Ecdysozoa</taxon>
        <taxon>Nematoda</taxon>
        <taxon>Chromadorea</taxon>
        <taxon>Rhabditida</taxon>
        <taxon>Rhabditina</taxon>
        <taxon>Rhabditomorpha</taxon>
        <taxon>Strongyloidea</taxon>
        <taxon>Strongylidae</taxon>
        <taxon>Cylicocyclus</taxon>
    </lineage>
</organism>
<dbReference type="PANTHER" id="PTHR21325:SF26">
    <property type="entry name" value="LIPASE_GDSL DOMAIN-CONTAINING PROTEIN"/>
    <property type="match status" value="1"/>
</dbReference>
<dbReference type="Pfam" id="PF00657">
    <property type="entry name" value="Lipase_GDSL"/>
    <property type="match status" value="1"/>
</dbReference>
<keyword evidence="1" id="KW-1133">Transmembrane helix</keyword>
<dbReference type="GO" id="GO:0006644">
    <property type="term" value="P:phospholipid metabolic process"/>
    <property type="evidence" value="ECO:0007669"/>
    <property type="project" value="TreeGrafter"/>
</dbReference>
<protein>
    <submittedName>
        <fullName evidence="2">Uncharacterized protein</fullName>
    </submittedName>
</protein>
<keyword evidence="3" id="KW-1185">Reference proteome</keyword>
<feature type="transmembrane region" description="Helical" evidence="1">
    <location>
        <begin position="50"/>
        <end position="70"/>
    </location>
</feature>
<dbReference type="CDD" id="cd01824">
    <property type="entry name" value="Phospholipase_B_like"/>
    <property type="match status" value="1"/>
</dbReference>
<gene>
    <name evidence="2" type="ORF">CYNAS_LOCUS2481</name>
</gene>
<evidence type="ECO:0000313" key="3">
    <source>
        <dbReference type="Proteomes" id="UP001176961"/>
    </source>
</evidence>
<dbReference type="SUPFAM" id="SSF52266">
    <property type="entry name" value="SGNH hydrolase"/>
    <property type="match status" value="1"/>
</dbReference>
<keyword evidence="1" id="KW-0472">Membrane</keyword>
<accession>A0AA36GGR1</accession>
<keyword evidence="1" id="KW-0812">Transmembrane</keyword>
<dbReference type="EMBL" id="CATQJL010000001">
    <property type="protein sequence ID" value="CAJ0590498.1"/>
    <property type="molecule type" value="Genomic_DNA"/>
</dbReference>
<dbReference type="Gene3D" id="3.40.50.1110">
    <property type="entry name" value="SGNH hydrolase"/>
    <property type="match status" value="1"/>
</dbReference>
<dbReference type="Proteomes" id="UP001176961">
    <property type="component" value="Unassembled WGS sequence"/>
</dbReference>
<comment type="caution">
    <text evidence="2">The sequence shown here is derived from an EMBL/GenBank/DDBJ whole genome shotgun (WGS) entry which is preliminary data.</text>
</comment>
<proteinExistence type="predicted"/>
<dbReference type="AlphaFoldDB" id="A0AA36GGR1"/>
<dbReference type="InterPro" id="IPR035547">
    <property type="entry name" value="Phospholipase_B"/>
</dbReference>
<evidence type="ECO:0000313" key="2">
    <source>
        <dbReference type="EMBL" id="CAJ0590498.1"/>
    </source>
</evidence>
<dbReference type="InterPro" id="IPR038885">
    <property type="entry name" value="PLB1"/>
</dbReference>